<accession>A0A0F7FGR7</accession>
<dbReference type="KEGG" id="thf:MA03_02850"/>
<feature type="transmembrane region" description="Helical" evidence="1">
    <location>
        <begin position="585"/>
        <end position="604"/>
    </location>
</feature>
<evidence type="ECO:0000313" key="2">
    <source>
        <dbReference type="EMBL" id="AKG38424.1"/>
    </source>
</evidence>
<dbReference type="PATRIC" id="fig|1550241.5.peg.592"/>
<keyword evidence="1" id="KW-1133">Transmembrane helix</keyword>
<dbReference type="STRING" id="1550241.MA03_02850"/>
<dbReference type="AlphaFoldDB" id="A0A0F7FGR7"/>
<organism evidence="2 3">
    <name type="scientific">Infirmifilum uzonense</name>
    <dbReference type="NCBI Taxonomy" id="1550241"/>
    <lineage>
        <taxon>Archaea</taxon>
        <taxon>Thermoproteota</taxon>
        <taxon>Thermoprotei</taxon>
        <taxon>Thermofilales</taxon>
        <taxon>Thermofilaceae</taxon>
        <taxon>Infirmifilum</taxon>
    </lineage>
</organism>
<evidence type="ECO:0008006" key="4">
    <source>
        <dbReference type="Google" id="ProtNLM"/>
    </source>
</evidence>
<dbReference type="Proteomes" id="UP000067434">
    <property type="component" value="Chromosome"/>
</dbReference>
<gene>
    <name evidence="2" type="ORF">MA03_02850</name>
</gene>
<dbReference type="HOGENOM" id="CLU_438462_0_0_2"/>
<keyword evidence="3" id="KW-1185">Reference proteome</keyword>
<name>A0A0F7FGR7_9CREN</name>
<keyword evidence="1" id="KW-0812">Transmembrane</keyword>
<evidence type="ECO:0000256" key="1">
    <source>
        <dbReference type="SAM" id="Phobius"/>
    </source>
</evidence>
<reference evidence="2 3" key="1">
    <citation type="journal article" date="2015" name="Stand. Genomic Sci.">
        <title>Complete genome sequence of and proposal of Thermofilum uzonense sp. nov. a novel hyperthermophilic crenarchaeon and emended description of the genus Thermofilum.</title>
        <authorList>
            <person name="Toshchakov S.V."/>
            <person name="Korzhenkov A.A."/>
            <person name="Samarov N.I."/>
            <person name="Mazunin I.O."/>
            <person name="Mozhey O.I."/>
            <person name="Shmyr I.S."/>
            <person name="Derbikova K.S."/>
            <person name="Taranov E.A."/>
            <person name="Dominova I.N."/>
            <person name="Bonch-Osmolovskaya E.A."/>
            <person name="Patrushev M.V."/>
            <person name="Podosokorskaya O.A."/>
            <person name="Kublanov I.V."/>
        </authorList>
    </citation>
    <scope>NUCLEOTIDE SEQUENCE [LARGE SCALE GENOMIC DNA]</scope>
    <source>
        <strain evidence="2 3">1807-2</strain>
    </source>
</reference>
<evidence type="ECO:0000313" key="3">
    <source>
        <dbReference type="Proteomes" id="UP000067434"/>
    </source>
</evidence>
<sequence length="623" mass="71980">MLFLSLDLKKKFEGKTTCAKSVRKLRFQYLILILLILASFATSPAQACQDVHVLRVLFLFYNTTLQSVSPGSTNKVIERLNYFKTFFKENTHNALTLTYQYIIVNRTILREEMASAVIEGQVRYWVEPRTVARDLAFKQSSYDVIIVYYGIRWPFVAHGGVSYGAKGFFGESGFISIPIAPDEEPISDRYADFLIEVAVHEFLHILDDMYEITGDSSFYNPDEMTKWTSYTKPYDYYRWILQTWPVEKWFILQFGYNAKECDGKIYVDVTLKSNNPLAKINIDGFLFSTPNSTWLSLGPHSLFVEPTSVHVQNLTRTEYFFSNWVLNSQSIAQNSITIIVDKPLAIVANFELRREHRVVVMTRYSRPIDAWIQENSTITLSEPSERVENDTKYVFAGWFSDGKIYSDEQTILLKVREPIRLESRWKKFFHVKIKSDSVPLKINDEWTSIFDEWLPSMTSIKFYAPELWDAGNGTRLVFKGWSDHVLTPTRQVNLSGPIEITALYETEYEVSASSPYGETSGSGWYKKNETVLISVKPTEVNLGAKHVFDHWEDEKGEIVSREPEVRIKVDRPVKLTAVWRTEVDYTLPLLVAGLIFIFLIYVILKKMTLKRKTEGEGIPLLLI</sequence>
<keyword evidence="1" id="KW-0472">Membrane</keyword>
<proteinExistence type="predicted"/>
<protein>
    <recommendedName>
        <fullName evidence="4">Bacterial repeat domain-containing protein</fullName>
    </recommendedName>
</protein>
<dbReference type="EMBL" id="CP009961">
    <property type="protein sequence ID" value="AKG38424.1"/>
    <property type="molecule type" value="Genomic_DNA"/>
</dbReference>